<name>A0A103D5F7_CYNCS</name>
<dbReference type="EMBL" id="LEKV01013321">
    <property type="protein sequence ID" value="KVD98069.1"/>
    <property type="molecule type" value="Genomic_DNA"/>
</dbReference>
<gene>
    <name evidence="1" type="ORF">Ccrd_024369</name>
</gene>
<comment type="caution">
    <text evidence="1">The sequence shown here is derived from an EMBL/GenBank/DDBJ whole genome shotgun (WGS) entry which is preliminary data.</text>
</comment>
<organism evidence="1 2">
    <name type="scientific">Cynara cardunculus var. scolymus</name>
    <name type="common">Globe artichoke</name>
    <name type="synonym">Cynara scolymus</name>
    <dbReference type="NCBI Taxonomy" id="59895"/>
    <lineage>
        <taxon>Eukaryota</taxon>
        <taxon>Viridiplantae</taxon>
        <taxon>Streptophyta</taxon>
        <taxon>Embryophyta</taxon>
        <taxon>Tracheophyta</taxon>
        <taxon>Spermatophyta</taxon>
        <taxon>Magnoliopsida</taxon>
        <taxon>eudicotyledons</taxon>
        <taxon>Gunneridae</taxon>
        <taxon>Pentapetalae</taxon>
        <taxon>asterids</taxon>
        <taxon>campanulids</taxon>
        <taxon>Asterales</taxon>
        <taxon>Asteraceae</taxon>
        <taxon>Carduoideae</taxon>
        <taxon>Cardueae</taxon>
        <taxon>Carduinae</taxon>
        <taxon>Cynara</taxon>
    </lineage>
</organism>
<reference evidence="1 2" key="1">
    <citation type="journal article" date="2016" name="Sci. Rep.">
        <title>The genome sequence of the outbreeding globe artichoke constructed de novo incorporating a phase-aware low-pass sequencing strategy of F1 progeny.</title>
        <authorList>
            <person name="Scaglione D."/>
            <person name="Reyes-Chin-Wo S."/>
            <person name="Acquadro A."/>
            <person name="Froenicke L."/>
            <person name="Portis E."/>
            <person name="Beitel C."/>
            <person name="Tirone M."/>
            <person name="Mauro R."/>
            <person name="Lo Monaco A."/>
            <person name="Mauromicale G."/>
            <person name="Faccioli P."/>
            <person name="Cattivelli L."/>
            <person name="Rieseberg L."/>
            <person name="Michelmore R."/>
            <person name="Lanteri S."/>
        </authorList>
    </citation>
    <scope>NUCLEOTIDE SEQUENCE [LARGE SCALE GENOMIC DNA]</scope>
    <source>
        <strain evidence="1">2C</strain>
    </source>
</reference>
<dbReference type="OMA" id="IIREYNA"/>
<sequence>MSIDQEFLRHLNPPQVVVIREYKEETDKAAVEALESRCDFRQRRKPSLVTNLLGDPLCRVRHFPLHVMLVAEHGEEGEIVGGIRGCIKTVSRGEKHPVYIKLGYVLGLRVSPTHRSLHSLHFPN</sequence>
<dbReference type="PANTHER" id="PTHR47370">
    <property type="entry name" value="ACYL-COA N-ACYLTRANSFERASES (NAT) SUPERFAMILY PROTEIN"/>
    <property type="match status" value="1"/>
</dbReference>
<proteinExistence type="predicted"/>
<dbReference type="Proteomes" id="UP000243975">
    <property type="component" value="Unassembled WGS sequence"/>
</dbReference>
<dbReference type="AlphaFoldDB" id="A0A103D5F7"/>
<dbReference type="InterPro" id="IPR052810">
    <property type="entry name" value="Plant_NAT"/>
</dbReference>
<evidence type="ECO:0000313" key="2">
    <source>
        <dbReference type="Proteomes" id="UP000243975"/>
    </source>
</evidence>
<protein>
    <submittedName>
        <fullName evidence="1">Acyl-CoA N-acyltransferase</fullName>
    </submittedName>
</protein>
<dbReference type="PANTHER" id="PTHR47370:SF6">
    <property type="entry name" value="N-ACETYLTRANSFERASE HLS1-RELATED"/>
    <property type="match status" value="1"/>
</dbReference>
<dbReference type="Gramene" id="KVD98069">
    <property type="protein sequence ID" value="KVD98069"/>
    <property type="gene ID" value="Ccrd_024369"/>
</dbReference>
<keyword evidence="2" id="KW-1185">Reference proteome</keyword>
<evidence type="ECO:0000313" key="1">
    <source>
        <dbReference type="EMBL" id="KVD98069.1"/>
    </source>
</evidence>
<accession>A0A103D5F7</accession>
<dbReference type="STRING" id="59895.A0A103D5F7"/>